<dbReference type="InterPro" id="IPR012337">
    <property type="entry name" value="RNaseH-like_sf"/>
</dbReference>
<dbReference type="Proteomes" id="UP000289738">
    <property type="component" value="Chromosome A10"/>
</dbReference>
<feature type="domain" description="Integrase catalytic" evidence="8">
    <location>
        <begin position="484"/>
        <end position="656"/>
    </location>
</feature>
<keyword evidence="3" id="KW-0064">Aspartyl protease</keyword>
<dbReference type="InterPro" id="IPR036875">
    <property type="entry name" value="Znf_CCHC_sf"/>
</dbReference>
<dbReference type="Pfam" id="PF25597">
    <property type="entry name" value="SH3_retrovirus"/>
    <property type="match status" value="1"/>
</dbReference>
<dbReference type="SUPFAM" id="SSF57756">
    <property type="entry name" value="Retrovirus zinc finger-like domains"/>
    <property type="match status" value="1"/>
</dbReference>
<gene>
    <name evidence="9" type="ORF">Ahy_A10g047698</name>
</gene>
<dbReference type="Pfam" id="PF00098">
    <property type="entry name" value="zf-CCHC"/>
    <property type="match status" value="1"/>
</dbReference>
<evidence type="ECO:0000256" key="6">
    <source>
        <dbReference type="SAM" id="MobiDB-lite"/>
    </source>
</evidence>
<evidence type="ECO:0000256" key="1">
    <source>
        <dbReference type="ARBA" id="ARBA00022670"/>
    </source>
</evidence>
<dbReference type="InterPro" id="IPR001584">
    <property type="entry name" value="Integrase_cat-core"/>
</dbReference>
<dbReference type="SMART" id="SM00343">
    <property type="entry name" value="ZnF_C2HC"/>
    <property type="match status" value="1"/>
</dbReference>
<evidence type="ECO:0000259" key="8">
    <source>
        <dbReference type="PROSITE" id="PS50994"/>
    </source>
</evidence>
<dbReference type="Pfam" id="PF14223">
    <property type="entry name" value="Retrotran_gag_2"/>
    <property type="match status" value="1"/>
</dbReference>
<dbReference type="GO" id="GO:0006508">
    <property type="term" value="P:proteolysis"/>
    <property type="evidence" value="ECO:0007669"/>
    <property type="project" value="UniProtKB-KW"/>
</dbReference>
<sequence>MASTSSNVKVGKYEIEKFNGKNDFSYWRMQMKNLLISQKLHKALAGKEKKPEGMEDEDWEELDLEARAAIILCLERDVAFLVNEEATAAGVWLKLESNFMTKTLTNRIYLKSKLYTCKMEEGTSIREYINKFDRIISNLKDIDVKVDDEDQALILLLSLPKSYENLVQTLMLVGDTLTMDETRASLLADDLRKVATSVMSSSNGREYNDQAQGLFAARGRTNERGKGNKRGKSRTKSRPHAERTCFKCGEAGHFKANCPNKKITFKKQNNDNPKEKQEASYVSNDEEDCYSVTEQSYEIFDKWILDSGASHHMCPNRKWFTTYESINGGTVLMGNDHACKTVGLGTVRIKMHDGVVRTLKDVRHIPDLRKNLISIGLLEKNGCKIVAKNGVLKVVRGSLVVMKGVRHGNLYSLLGTTVIGELAVGIGRSRDQTDCTRIWHMRLGHMSEKGLSLLCGQGLLKNMKKPQMEFCEHCVYGKAHRVKFSTSKHKSRGLLDYVHTDVWGPAKVTSKGGSRYFVTFVDDYSRYVWIYFLKHKNEVFDTFKRWRAMVENQTGRKLKTLRSDNGTEYTDGAFKEFCDREGITRHWTVRETPQQNGVAERLNRTLLEKARCMRSNSGLGREWWAESIATACYIVNRSPHSSLDGDTPYKVWSGEHADYEKLRVFGCTAYYHVKDNKLDDRAKKAIFLGYPIGVQGYRLWSVNDSKFVISRDVTFDERSMVALSKDVVPDDGDVGKTSNTQVVEIESKYQQIDSNNVQVEHPNATRDDTEDELDHEEIQRENAHALQQQQQDSLASTRPKRNYKFVQKFGSDKPLRHYGQLNLVDYALSVEDDEPVTFKQAIKDKDRESWFVAMEEEMQSLHKNKTWDVVPLPVGKTAIGCKWVYKRKEDPTKSDVTRFKARLVAKGFAQKEGVDYNEIFSPVVKHTSIRVLLSLVAHSNLELEQLDVKTAFLHGDLEEEIYMYQPEGFKVEGKESQVCRLRKSLYGLKQSPRQWYKRFDSFMLKQSFSRSNYDCCVYIRKLPGGDYIYLLLYVDDMLIASKSKVEIDMLKVQLGKEFETKDLGAARKILGMEIKRERSSQKLFLSQRGYIERVIERFEMKNAKSVVTPLAPHFRLSGKQSPITAEDKAYMENVPYASAVGSLMYAMVCTRPDISQAVSVVSRFMANPGKAHWEAVKWILRYLKGTIDTGLCFSGKSCQISGFVDSDYAGDLDRRRSTTGYVYKIQGAPVSWRSMLQATVALSTTEAEYMAVAEGVKEALWLRGLLYDLGLKQDCVDLNCDSQSAIHLANNQVHHARTKHIDVRYHFVRDVMEKGDISLVKVHTDENPADMLTKVVSGSKFQHCLKLINIVPC</sequence>
<dbReference type="InterPro" id="IPR025724">
    <property type="entry name" value="GAG-pre-integrase_dom"/>
</dbReference>
<dbReference type="PANTHER" id="PTHR42648">
    <property type="entry name" value="TRANSPOSASE, PUTATIVE-RELATED"/>
    <property type="match status" value="1"/>
</dbReference>
<dbReference type="CDD" id="cd09272">
    <property type="entry name" value="RNase_HI_RT_Ty1"/>
    <property type="match status" value="1"/>
</dbReference>
<dbReference type="InterPro" id="IPR036397">
    <property type="entry name" value="RNaseH_sf"/>
</dbReference>
<dbReference type="Pfam" id="PF00665">
    <property type="entry name" value="rve"/>
    <property type="match status" value="1"/>
</dbReference>
<dbReference type="PANTHER" id="PTHR42648:SF28">
    <property type="entry name" value="TRANSPOSON-ENCODED PROTEIN WITH RIBONUCLEASE H-LIKE AND RETROVIRUS ZINC FINGER-LIKE DOMAINS"/>
    <property type="match status" value="1"/>
</dbReference>
<evidence type="ECO:0000256" key="4">
    <source>
        <dbReference type="ARBA" id="ARBA00022801"/>
    </source>
</evidence>
<dbReference type="EMBL" id="SDMP01000010">
    <property type="protein sequence ID" value="RYR33127.1"/>
    <property type="molecule type" value="Genomic_DNA"/>
</dbReference>
<dbReference type="Gene3D" id="4.10.60.10">
    <property type="entry name" value="Zinc finger, CCHC-type"/>
    <property type="match status" value="1"/>
</dbReference>
<dbReference type="InterPro" id="IPR057670">
    <property type="entry name" value="SH3_retrovirus"/>
</dbReference>
<dbReference type="PROSITE" id="PS50994">
    <property type="entry name" value="INTEGRASE"/>
    <property type="match status" value="1"/>
</dbReference>
<evidence type="ECO:0000259" key="7">
    <source>
        <dbReference type="PROSITE" id="PS50158"/>
    </source>
</evidence>
<feature type="compositionally biased region" description="Basic residues" evidence="6">
    <location>
        <begin position="227"/>
        <end position="238"/>
    </location>
</feature>
<keyword evidence="4" id="KW-0378">Hydrolase</keyword>
<evidence type="ECO:0000256" key="2">
    <source>
        <dbReference type="ARBA" id="ARBA00022723"/>
    </source>
</evidence>
<dbReference type="Gene3D" id="3.30.420.10">
    <property type="entry name" value="Ribonuclease H-like superfamily/Ribonuclease H"/>
    <property type="match status" value="1"/>
</dbReference>
<keyword evidence="5" id="KW-0862">Zinc</keyword>
<dbReference type="GO" id="GO:0008270">
    <property type="term" value="F:zinc ion binding"/>
    <property type="evidence" value="ECO:0007669"/>
    <property type="project" value="UniProtKB-KW"/>
</dbReference>
<comment type="caution">
    <text evidence="9">The sequence shown here is derived from an EMBL/GenBank/DDBJ whole genome shotgun (WGS) entry which is preliminary data.</text>
</comment>
<dbReference type="InterPro" id="IPR054722">
    <property type="entry name" value="PolX-like_BBD"/>
</dbReference>
<keyword evidence="10" id="KW-1185">Reference proteome</keyword>
<dbReference type="InterPro" id="IPR043502">
    <property type="entry name" value="DNA/RNA_pol_sf"/>
</dbReference>
<proteinExistence type="predicted"/>
<protein>
    <recommendedName>
        <fullName evidence="11">Polyprotein</fullName>
    </recommendedName>
</protein>
<dbReference type="PROSITE" id="PS50158">
    <property type="entry name" value="ZF_CCHC"/>
    <property type="match status" value="1"/>
</dbReference>
<dbReference type="GO" id="GO:0003676">
    <property type="term" value="F:nucleic acid binding"/>
    <property type="evidence" value="ECO:0007669"/>
    <property type="project" value="InterPro"/>
</dbReference>
<feature type="domain" description="CCHC-type" evidence="7">
    <location>
        <begin position="245"/>
        <end position="260"/>
    </location>
</feature>
<dbReference type="Pfam" id="PF13976">
    <property type="entry name" value="gag_pre-integrs"/>
    <property type="match status" value="1"/>
</dbReference>
<dbReference type="GO" id="GO:0004190">
    <property type="term" value="F:aspartic-type endopeptidase activity"/>
    <property type="evidence" value="ECO:0007669"/>
    <property type="project" value="UniProtKB-KW"/>
</dbReference>
<dbReference type="Pfam" id="PF07727">
    <property type="entry name" value="RVT_2"/>
    <property type="match status" value="1"/>
</dbReference>
<dbReference type="GO" id="GO:0015074">
    <property type="term" value="P:DNA integration"/>
    <property type="evidence" value="ECO:0007669"/>
    <property type="project" value="InterPro"/>
</dbReference>
<reference evidence="9 10" key="1">
    <citation type="submission" date="2019-01" db="EMBL/GenBank/DDBJ databases">
        <title>Sequencing of cultivated peanut Arachis hypogaea provides insights into genome evolution and oil improvement.</title>
        <authorList>
            <person name="Chen X."/>
        </authorList>
    </citation>
    <scope>NUCLEOTIDE SEQUENCE [LARGE SCALE GENOMIC DNA]</scope>
    <source>
        <strain evidence="10">cv. Fuhuasheng</strain>
        <tissue evidence="9">Leaves</tissue>
    </source>
</reference>
<dbReference type="InterPro" id="IPR039537">
    <property type="entry name" value="Retrotran_Ty1/copia-like"/>
</dbReference>
<evidence type="ECO:0000313" key="10">
    <source>
        <dbReference type="Proteomes" id="UP000289738"/>
    </source>
</evidence>
<dbReference type="InterPro" id="IPR001878">
    <property type="entry name" value="Znf_CCHC"/>
</dbReference>
<name>A0A445B365_ARAHY</name>
<evidence type="ECO:0000313" key="9">
    <source>
        <dbReference type="EMBL" id="RYR33127.1"/>
    </source>
</evidence>
<accession>A0A445B365</accession>
<keyword evidence="2" id="KW-0479">Metal-binding</keyword>
<dbReference type="InterPro" id="IPR013103">
    <property type="entry name" value="RVT_2"/>
</dbReference>
<evidence type="ECO:0008006" key="11">
    <source>
        <dbReference type="Google" id="ProtNLM"/>
    </source>
</evidence>
<keyword evidence="5" id="KW-0863">Zinc-finger</keyword>
<dbReference type="Pfam" id="PF22936">
    <property type="entry name" value="Pol_BBD"/>
    <property type="match status" value="1"/>
</dbReference>
<evidence type="ECO:0000256" key="5">
    <source>
        <dbReference type="PROSITE-ProRule" id="PRU00047"/>
    </source>
</evidence>
<dbReference type="SUPFAM" id="SSF56672">
    <property type="entry name" value="DNA/RNA polymerases"/>
    <property type="match status" value="1"/>
</dbReference>
<evidence type="ECO:0000256" key="3">
    <source>
        <dbReference type="ARBA" id="ARBA00022750"/>
    </source>
</evidence>
<dbReference type="STRING" id="3818.A0A445B365"/>
<feature type="region of interest" description="Disordered" evidence="6">
    <location>
        <begin position="215"/>
        <end position="239"/>
    </location>
</feature>
<dbReference type="SUPFAM" id="SSF53098">
    <property type="entry name" value="Ribonuclease H-like"/>
    <property type="match status" value="1"/>
</dbReference>
<keyword evidence="1" id="KW-0645">Protease</keyword>
<organism evidence="9 10">
    <name type="scientific">Arachis hypogaea</name>
    <name type="common">Peanut</name>
    <dbReference type="NCBI Taxonomy" id="3818"/>
    <lineage>
        <taxon>Eukaryota</taxon>
        <taxon>Viridiplantae</taxon>
        <taxon>Streptophyta</taxon>
        <taxon>Embryophyta</taxon>
        <taxon>Tracheophyta</taxon>
        <taxon>Spermatophyta</taxon>
        <taxon>Magnoliopsida</taxon>
        <taxon>eudicotyledons</taxon>
        <taxon>Gunneridae</taxon>
        <taxon>Pentapetalae</taxon>
        <taxon>rosids</taxon>
        <taxon>fabids</taxon>
        <taxon>Fabales</taxon>
        <taxon>Fabaceae</taxon>
        <taxon>Papilionoideae</taxon>
        <taxon>50 kb inversion clade</taxon>
        <taxon>dalbergioids sensu lato</taxon>
        <taxon>Dalbergieae</taxon>
        <taxon>Pterocarpus clade</taxon>
        <taxon>Arachis</taxon>
    </lineage>
</organism>